<evidence type="ECO:0000256" key="1">
    <source>
        <dbReference type="ARBA" id="ARBA00004370"/>
    </source>
</evidence>
<dbReference type="EMBL" id="SHKM01000001">
    <property type="protein sequence ID" value="RZT90821.1"/>
    <property type="molecule type" value="Genomic_DNA"/>
</dbReference>
<comment type="caution">
    <text evidence="7">The sequence shown here is derived from an EMBL/GenBank/DDBJ whole genome shotgun (WGS) entry which is preliminary data.</text>
</comment>
<proteinExistence type="inferred from homology"/>
<evidence type="ECO:0000256" key="4">
    <source>
        <dbReference type="ARBA" id="ARBA00022989"/>
    </source>
</evidence>
<evidence type="ECO:0000256" key="3">
    <source>
        <dbReference type="ARBA" id="ARBA00022692"/>
    </source>
</evidence>
<protein>
    <submittedName>
        <fullName evidence="7">Proteolipid membrane potential modulator</fullName>
    </submittedName>
</protein>
<gene>
    <name evidence="7" type="ORF">EV678_1643</name>
</gene>
<keyword evidence="8" id="KW-1185">Reference proteome</keyword>
<keyword evidence="4 6" id="KW-1133">Transmembrane helix</keyword>
<sequence>MSYILALFLPFLAVMLKGRVMVGIVLLVLQVTLIGWLPATIVAFFIIHQENTKQAIRDAMGRPD</sequence>
<evidence type="ECO:0000256" key="5">
    <source>
        <dbReference type="ARBA" id="ARBA00023136"/>
    </source>
</evidence>
<organism evidence="7 8">
    <name type="scientific">Azospira oryzae</name>
    <dbReference type="NCBI Taxonomy" id="146939"/>
    <lineage>
        <taxon>Bacteria</taxon>
        <taxon>Pseudomonadati</taxon>
        <taxon>Pseudomonadota</taxon>
        <taxon>Betaproteobacteria</taxon>
        <taxon>Rhodocyclales</taxon>
        <taxon>Rhodocyclaceae</taxon>
        <taxon>Azospira</taxon>
    </lineage>
</organism>
<keyword evidence="5 6" id="KW-0472">Membrane</keyword>
<comment type="similarity">
    <text evidence="2">Belongs to the UPF0057 (PMP3) family.</text>
</comment>
<evidence type="ECO:0000313" key="8">
    <source>
        <dbReference type="Proteomes" id="UP000292136"/>
    </source>
</evidence>
<dbReference type="InterPro" id="IPR000612">
    <property type="entry name" value="PMP3"/>
</dbReference>
<keyword evidence="3 6" id="KW-0812">Transmembrane</keyword>
<evidence type="ECO:0000256" key="6">
    <source>
        <dbReference type="SAM" id="Phobius"/>
    </source>
</evidence>
<accession>A0ABY0IUH8</accession>
<evidence type="ECO:0000313" key="7">
    <source>
        <dbReference type="EMBL" id="RZT90821.1"/>
    </source>
</evidence>
<evidence type="ECO:0000256" key="2">
    <source>
        <dbReference type="ARBA" id="ARBA00009530"/>
    </source>
</evidence>
<feature type="transmembrane region" description="Helical" evidence="6">
    <location>
        <begin position="28"/>
        <end position="47"/>
    </location>
</feature>
<dbReference type="RefSeq" id="WP_014235223.1">
    <property type="nucleotide sequence ID" value="NZ_SHKM01000001.1"/>
</dbReference>
<name>A0ABY0IUH8_9RHOO</name>
<dbReference type="Proteomes" id="UP000292136">
    <property type="component" value="Unassembled WGS sequence"/>
</dbReference>
<comment type="subcellular location">
    <subcellularLocation>
        <location evidence="1">Membrane</location>
    </subcellularLocation>
</comment>
<dbReference type="Pfam" id="PF01679">
    <property type="entry name" value="Pmp3"/>
    <property type="match status" value="1"/>
</dbReference>
<reference evidence="7 8" key="1">
    <citation type="submission" date="2019-02" db="EMBL/GenBank/DDBJ databases">
        <title>Genomic Encyclopedia of Type Strains, Phase IV (KMG-IV): sequencing the most valuable type-strain genomes for metagenomic binning, comparative biology and taxonomic classification.</title>
        <authorList>
            <person name="Goeker M."/>
        </authorList>
    </citation>
    <scope>NUCLEOTIDE SEQUENCE [LARGE SCALE GENOMIC DNA]</scope>
    <source>
        <strain evidence="7 8">DSM 21223</strain>
    </source>
</reference>